<keyword evidence="4" id="KW-0788">Thiol protease</keyword>
<evidence type="ECO:0000313" key="5">
    <source>
        <dbReference type="EMBL" id="CAG8740809.1"/>
    </source>
</evidence>
<evidence type="ECO:0000256" key="2">
    <source>
        <dbReference type="ARBA" id="ARBA00022670"/>
    </source>
</evidence>
<evidence type="ECO:0000256" key="1">
    <source>
        <dbReference type="ARBA" id="ARBA00006641"/>
    </source>
</evidence>
<comment type="caution">
    <text evidence="5">The sequence shown here is derived from an EMBL/GenBank/DDBJ whole genome shotgun (WGS) entry which is preliminary data.</text>
</comment>
<evidence type="ECO:0000313" key="6">
    <source>
        <dbReference type="Proteomes" id="UP000789405"/>
    </source>
</evidence>
<dbReference type="Proteomes" id="UP000789405">
    <property type="component" value="Unassembled WGS sequence"/>
</dbReference>
<dbReference type="OrthoDB" id="407146at2759"/>
<name>A0A9N9IME3_9GLOM</name>
<evidence type="ECO:0000256" key="3">
    <source>
        <dbReference type="ARBA" id="ARBA00022801"/>
    </source>
</evidence>
<protein>
    <submittedName>
        <fullName evidence="5">23615_t:CDS:1</fullName>
    </submittedName>
</protein>
<organism evidence="5 6">
    <name type="scientific">Dentiscutata erythropus</name>
    <dbReference type="NCBI Taxonomy" id="1348616"/>
    <lineage>
        <taxon>Eukaryota</taxon>
        <taxon>Fungi</taxon>
        <taxon>Fungi incertae sedis</taxon>
        <taxon>Mucoromycota</taxon>
        <taxon>Glomeromycotina</taxon>
        <taxon>Glomeromycetes</taxon>
        <taxon>Diversisporales</taxon>
        <taxon>Gigasporaceae</taxon>
        <taxon>Dentiscutata</taxon>
    </lineage>
</organism>
<dbReference type="InterPro" id="IPR036440">
    <property type="entry name" value="Peptidase_C15-like_sf"/>
</dbReference>
<dbReference type="AlphaFoldDB" id="A0A9N9IME3"/>
<dbReference type="Pfam" id="PF01470">
    <property type="entry name" value="Peptidase_C15"/>
    <property type="match status" value="1"/>
</dbReference>
<dbReference type="PANTHER" id="PTHR23402:SF1">
    <property type="entry name" value="PYROGLUTAMYL-PEPTIDASE I"/>
    <property type="match status" value="1"/>
</dbReference>
<evidence type="ECO:0000256" key="4">
    <source>
        <dbReference type="ARBA" id="ARBA00022807"/>
    </source>
</evidence>
<reference evidence="5" key="1">
    <citation type="submission" date="2021-06" db="EMBL/GenBank/DDBJ databases">
        <authorList>
            <person name="Kallberg Y."/>
            <person name="Tangrot J."/>
            <person name="Rosling A."/>
        </authorList>
    </citation>
    <scope>NUCLEOTIDE SEQUENCE</scope>
    <source>
        <strain evidence="5">MA453B</strain>
    </source>
</reference>
<dbReference type="EMBL" id="CAJVPY010013478">
    <property type="protein sequence ID" value="CAG8740809.1"/>
    <property type="molecule type" value="Genomic_DNA"/>
</dbReference>
<dbReference type="Gene3D" id="3.40.630.20">
    <property type="entry name" value="Peptidase C15, pyroglutamyl peptidase I-like"/>
    <property type="match status" value="1"/>
</dbReference>
<keyword evidence="3" id="KW-0378">Hydrolase</keyword>
<dbReference type="GO" id="GO:0006508">
    <property type="term" value="P:proteolysis"/>
    <property type="evidence" value="ECO:0007669"/>
    <property type="project" value="UniProtKB-KW"/>
</dbReference>
<sequence length="179" mass="20558">MALRPPTNPSWEAVKKLAGKKIEVKGHDNSIKEVIFETEEIPVAYEPILNKVPEFHQNIEKNYKYYIHVGHGHDGVINIETLAHKKGYYLKDNLLQTPEGGVCPAYDPEEVKTSCDVKCLVEYLCNQKGWGQIYPNDDAGRYLCEYTFYVSLCENIKKIKSWNGIICSCPKRRSSLFNR</sequence>
<proteinExistence type="inferred from homology"/>
<gene>
    <name evidence="5" type="ORF">DERYTH_LOCUS15992</name>
</gene>
<keyword evidence="2" id="KW-0645">Protease</keyword>
<comment type="similarity">
    <text evidence="1">Belongs to the peptidase C15 family.</text>
</comment>
<dbReference type="SUPFAM" id="SSF53182">
    <property type="entry name" value="Pyrrolidone carboxyl peptidase (pyroglutamate aminopeptidase)"/>
    <property type="match status" value="1"/>
</dbReference>
<dbReference type="InterPro" id="IPR016125">
    <property type="entry name" value="Peptidase_C15-like"/>
</dbReference>
<dbReference type="GO" id="GO:0008234">
    <property type="term" value="F:cysteine-type peptidase activity"/>
    <property type="evidence" value="ECO:0007669"/>
    <property type="project" value="UniProtKB-KW"/>
</dbReference>
<accession>A0A9N9IME3</accession>
<keyword evidence="6" id="KW-1185">Reference proteome</keyword>
<dbReference type="PANTHER" id="PTHR23402">
    <property type="entry name" value="PROTEASE FAMILY C15 PYROGLUTAMYL-PEPTIDASE I-RELATED"/>
    <property type="match status" value="1"/>
</dbReference>